<name>A0A0P1AJC4_PLAHL</name>
<dbReference type="AlphaFoldDB" id="A0A0P1AJC4"/>
<dbReference type="Pfam" id="PF20147">
    <property type="entry name" value="Crinkler"/>
    <property type="match status" value="1"/>
</dbReference>
<dbReference type="InterPro" id="IPR045379">
    <property type="entry name" value="Crinkler_N"/>
</dbReference>
<dbReference type="GO" id="GO:0005576">
    <property type="term" value="C:extracellular region"/>
    <property type="evidence" value="ECO:0007669"/>
    <property type="project" value="UniProtKB-SubCell"/>
</dbReference>
<sequence>MWCVGEGIVIPVKIVRDAEVSALQEAIAGIMSSIPSRLVTLYLAKKGGAWLKDHKRPTPKDIETHILVKFNNKLDLSGSNSDTSVLARKLQSDKFGCYGTKICRFVRP</sequence>
<keyword evidence="6" id="KW-1185">Reference proteome</keyword>
<dbReference type="OrthoDB" id="165123at2759"/>
<dbReference type="Proteomes" id="UP000054928">
    <property type="component" value="Unassembled WGS sequence"/>
</dbReference>
<evidence type="ECO:0000256" key="2">
    <source>
        <dbReference type="ARBA" id="ARBA00004613"/>
    </source>
</evidence>
<evidence type="ECO:0000313" key="6">
    <source>
        <dbReference type="Proteomes" id="UP000054928"/>
    </source>
</evidence>
<dbReference type="GO" id="GO:0043657">
    <property type="term" value="C:host cell"/>
    <property type="evidence" value="ECO:0007669"/>
    <property type="project" value="UniProtKB-SubCell"/>
</dbReference>
<comment type="subcellular location">
    <subcellularLocation>
        <location evidence="1">Host cell</location>
    </subcellularLocation>
    <subcellularLocation>
        <location evidence="2">Secreted</location>
    </subcellularLocation>
</comment>
<dbReference type="RefSeq" id="XP_024577521.1">
    <property type="nucleotide sequence ID" value="XM_024726889.1"/>
</dbReference>
<proteinExistence type="predicted"/>
<reference evidence="6" key="1">
    <citation type="submission" date="2014-09" db="EMBL/GenBank/DDBJ databases">
        <authorList>
            <person name="Sharma Rahul"/>
            <person name="Thines Marco"/>
        </authorList>
    </citation>
    <scope>NUCLEOTIDE SEQUENCE [LARGE SCALE GENOMIC DNA]</scope>
</reference>
<evidence type="ECO:0000256" key="3">
    <source>
        <dbReference type="ARBA" id="ARBA00022525"/>
    </source>
</evidence>
<evidence type="ECO:0000256" key="1">
    <source>
        <dbReference type="ARBA" id="ARBA00004340"/>
    </source>
</evidence>
<accession>A0A0P1AJC4</accession>
<protein>
    <submittedName>
        <fullName evidence="5">CRN-like protein</fullName>
    </submittedName>
</protein>
<evidence type="ECO:0000259" key="4">
    <source>
        <dbReference type="Pfam" id="PF20147"/>
    </source>
</evidence>
<feature type="domain" description="Crinkler effector protein N-terminal" evidence="4">
    <location>
        <begin position="2"/>
        <end position="73"/>
    </location>
</feature>
<dbReference type="EMBL" id="CCYD01000524">
    <property type="protein sequence ID" value="CEG41152.1"/>
    <property type="molecule type" value="Genomic_DNA"/>
</dbReference>
<keyword evidence="3" id="KW-0964">Secreted</keyword>
<organism evidence="5 6">
    <name type="scientific">Plasmopara halstedii</name>
    <name type="common">Downy mildew of sunflower</name>
    <dbReference type="NCBI Taxonomy" id="4781"/>
    <lineage>
        <taxon>Eukaryota</taxon>
        <taxon>Sar</taxon>
        <taxon>Stramenopiles</taxon>
        <taxon>Oomycota</taxon>
        <taxon>Peronosporomycetes</taxon>
        <taxon>Peronosporales</taxon>
        <taxon>Peronosporaceae</taxon>
        <taxon>Plasmopara</taxon>
    </lineage>
</organism>
<dbReference type="GeneID" id="36406370"/>
<evidence type="ECO:0000313" key="5">
    <source>
        <dbReference type="EMBL" id="CEG41152.1"/>
    </source>
</evidence>